<dbReference type="PROSITE" id="PS50943">
    <property type="entry name" value="HTH_CROC1"/>
    <property type="match status" value="1"/>
</dbReference>
<dbReference type="Proteomes" id="UP001153328">
    <property type="component" value="Unassembled WGS sequence"/>
</dbReference>
<proteinExistence type="predicted"/>
<dbReference type="Gene3D" id="1.10.260.40">
    <property type="entry name" value="lambda repressor-like DNA-binding domains"/>
    <property type="match status" value="1"/>
</dbReference>
<dbReference type="CDD" id="cd00093">
    <property type="entry name" value="HTH_XRE"/>
    <property type="match status" value="1"/>
</dbReference>
<dbReference type="AlphaFoldDB" id="A0A9W4H3Q8"/>
<dbReference type="SMART" id="SM00530">
    <property type="entry name" value="HTH_XRE"/>
    <property type="match status" value="1"/>
</dbReference>
<comment type="caution">
    <text evidence="3">The sequence shown here is derived from an EMBL/GenBank/DDBJ whole genome shotgun (WGS) entry which is preliminary data.</text>
</comment>
<name>A0A9W4H3Q8_9ACTN</name>
<evidence type="ECO:0000256" key="1">
    <source>
        <dbReference type="SAM" id="MobiDB-lite"/>
    </source>
</evidence>
<sequence length="110" mass="11720">MTWAREKTGLTKRALARTVGISEQLLGEIESGWRSATPLNLARIADALNCPVVLLERKRWEAAPINGDGNATAEGTPEMDPRSPRADSDAQGRRFGPSPPGPEGSALGVE</sequence>
<dbReference type="SUPFAM" id="SSF47413">
    <property type="entry name" value="lambda repressor-like DNA-binding domains"/>
    <property type="match status" value="1"/>
</dbReference>
<evidence type="ECO:0000259" key="2">
    <source>
        <dbReference type="PROSITE" id="PS50943"/>
    </source>
</evidence>
<dbReference type="Pfam" id="PF01381">
    <property type="entry name" value="HTH_3"/>
    <property type="match status" value="1"/>
</dbReference>
<dbReference type="InterPro" id="IPR001387">
    <property type="entry name" value="Cro/C1-type_HTH"/>
</dbReference>
<dbReference type="InterPro" id="IPR010982">
    <property type="entry name" value="Lambda_DNA-bd_dom_sf"/>
</dbReference>
<feature type="region of interest" description="Disordered" evidence="1">
    <location>
        <begin position="61"/>
        <end position="110"/>
    </location>
</feature>
<feature type="compositionally biased region" description="Basic and acidic residues" evidence="1">
    <location>
        <begin position="79"/>
        <end position="92"/>
    </location>
</feature>
<accession>A0A9W4H3Q8</accession>
<dbReference type="GO" id="GO:0003677">
    <property type="term" value="F:DNA binding"/>
    <property type="evidence" value="ECO:0007669"/>
    <property type="project" value="InterPro"/>
</dbReference>
<protein>
    <recommendedName>
        <fullName evidence="2">HTH cro/C1-type domain-containing protein</fullName>
    </recommendedName>
</protein>
<gene>
    <name evidence="3" type="ORF">SBRY_50084</name>
</gene>
<dbReference type="EMBL" id="CAJVAX010000019">
    <property type="protein sequence ID" value="CAG7649390.1"/>
    <property type="molecule type" value="Genomic_DNA"/>
</dbReference>
<feature type="domain" description="HTH cro/C1-type" evidence="2">
    <location>
        <begin position="4"/>
        <end position="55"/>
    </location>
</feature>
<organism evidence="3 4">
    <name type="scientific">Actinacidiphila bryophytorum</name>
    <dbReference type="NCBI Taxonomy" id="1436133"/>
    <lineage>
        <taxon>Bacteria</taxon>
        <taxon>Bacillati</taxon>
        <taxon>Actinomycetota</taxon>
        <taxon>Actinomycetes</taxon>
        <taxon>Kitasatosporales</taxon>
        <taxon>Streptomycetaceae</taxon>
        <taxon>Actinacidiphila</taxon>
    </lineage>
</organism>
<reference evidence="3" key="1">
    <citation type="submission" date="2021-06" db="EMBL/GenBank/DDBJ databases">
        <authorList>
            <person name="Arsene-Ploetze F."/>
        </authorList>
    </citation>
    <scope>NUCLEOTIDE SEQUENCE</scope>
    <source>
        <strain evidence="3">SBRY1</strain>
    </source>
</reference>
<keyword evidence="4" id="KW-1185">Reference proteome</keyword>
<evidence type="ECO:0000313" key="3">
    <source>
        <dbReference type="EMBL" id="CAG7649390.1"/>
    </source>
</evidence>
<evidence type="ECO:0000313" key="4">
    <source>
        <dbReference type="Proteomes" id="UP001153328"/>
    </source>
</evidence>